<proteinExistence type="predicted"/>
<evidence type="ECO:0008006" key="3">
    <source>
        <dbReference type="Google" id="ProtNLM"/>
    </source>
</evidence>
<sequence>MTQIITQKQLFIMKNLIKLSKENLKTIKGGGDQGVCYLPGGGYVIRDCSSRCPNGGYPACPA</sequence>
<reference evidence="1 2" key="1">
    <citation type="submission" date="2014-07" db="EMBL/GenBank/DDBJ databases">
        <title>Genome of Chryseobacterium piperi CTM.</title>
        <authorList>
            <person name="Pipes S.E."/>
            <person name="Stropko S.J."/>
            <person name="Newman J.D."/>
        </authorList>
    </citation>
    <scope>NUCLEOTIDE SEQUENCE [LARGE SCALE GENOMIC DNA]</scope>
    <source>
        <strain evidence="1 2">CTM</strain>
    </source>
</reference>
<dbReference type="Proteomes" id="UP000028709">
    <property type="component" value="Unassembled WGS sequence"/>
</dbReference>
<evidence type="ECO:0000313" key="2">
    <source>
        <dbReference type="Proteomes" id="UP000028709"/>
    </source>
</evidence>
<accession>A0A086B2P4</accession>
<protein>
    <recommendedName>
        <fullName evidence="3">Bacteriocin</fullName>
    </recommendedName>
</protein>
<keyword evidence="2" id="KW-1185">Reference proteome</keyword>
<comment type="caution">
    <text evidence="1">The sequence shown here is derived from an EMBL/GenBank/DDBJ whole genome shotgun (WGS) entry which is preliminary data.</text>
</comment>
<dbReference type="InterPro" id="IPR058074">
    <property type="entry name" value="Bacteriocin-like"/>
</dbReference>
<dbReference type="NCBIfam" id="NF047798">
    <property type="entry name" value="leader_Chryseo"/>
    <property type="match status" value="1"/>
</dbReference>
<evidence type="ECO:0000313" key="1">
    <source>
        <dbReference type="EMBL" id="KFF23208.1"/>
    </source>
</evidence>
<gene>
    <name evidence="1" type="ORF">IQ37_14200</name>
</gene>
<name>A0A086B2P4_9FLAO</name>
<dbReference type="AlphaFoldDB" id="A0A086B2P4"/>
<organism evidence="1 2">
    <name type="scientific">Chryseobacterium piperi</name>
    <dbReference type="NCBI Taxonomy" id="558152"/>
    <lineage>
        <taxon>Bacteria</taxon>
        <taxon>Pseudomonadati</taxon>
        <taxon>Bacteroidota</taxon>
        <taxon>Flavobacteriia</taxon>
        <taxon>Flavobacteriales</taxon>
        <taxon>Weeksellaceae</taxon>
        <taxon>Chryseobacterium group</taxon>
        <taxon>Chryseobacterium</taxon>
    </lineage>
</organism>
<dbReference type="KEGG" id="cpip:CJF12_19665"/>
<dbReference type="EMBL" id="JPRJ01000030">
    <property type="protein sequence ID" value="KFF23208.1"/>
    <property type="molecule type" value="Genomic_DNA"/>
</dbReference>